<organism evidence="3 4">
    <name type="scientific">Roseburia faecis</name>
    <dbReference type="NCBI Taxonomy" id="301302"/>
    <lineage>
        <taxon>Bacteria</taxon>
        <taxon>Bacillati</taxon>
        <taxon>Bacillota</taxon>
        <taxon>Clostridia</taxon>
        <taxon>Lachnospirales</taxon>
        <taxon>Lachnospiraceae</taxon>
        <taxon>Roseburia</taxon>
    </lineage>
</organism>
<sequence length="249" mass="28986">MSKQNIYDNDLFYENFEKIRSKEINFNDIIETPIILGMIPELYKKKVLDIGCGMGQHALQYSKKGALSVLGIDISEKMLAYARKNNAASNIEYRRLAFEELDDLEEKFDVITSSLAFDYVENFERLMKQIYSHLNENGKCVFSMSHPISTAYDGTFDRYTRTETGERLYANLRNYGIEGKRVIHWVVDEYELYHRTISTLINDIVSAGFIIEECQESKVPESIREKRTDMFGGVIHQPDFIFFRCGKKN</sequence>
<reference evidence="4" key="1">
    <citation type="submission" date="2015-05" db="EMBL/GenBank/DDBJ databases">
        <authorList>
            <consortium name="Pathogen Informatics"/>
        </authorList>
    </citation>
    <scope>NUCLEOTIDE SEQUENCE [LARGE SCALE GENOMIC DNA]</scope>
    <source>
        <strain evidence="4">M72</strain>
    </source>
</reference>
<dbReference type="GeneID" id="99749109"/>
<keyword evidence="1" id="KW-0808">Transferase</keyword>
<dbReference type="InterPro" id="IPR041698">
    <property type="entry name" value="Methyltransf_25"/>
</dbReference>
<dbReference type="EMBL" id="CVRR01000047">
    <property type="protein sequence ID" value="CRL41368.1"/>
    <property type="molecule type" value="Genomic_DNA"/>
</dbReference>
<protein>
    <recommendedName>
        <fullName evidence="2">Methyltransferase domain-containing protein</fullName>
    </recommendedName>
</protein>
<dbReference type="InterPro" id="IPR029063">
    <property type="entry name" value="SAM-dependent_MTases_sf"/>
</dbReference>
<evidence type="ECO:0000259" key="2">
    <source>
        <dbReference type="Pfam" id="PF13649"/>
    </source>
</evidence>
<dbReference type="Gene3D" id="3.40.50.150">
    <property type="entry name" value="Vaccinia Virus protein VP39"/>
    <property type="match status" value="1"/>
</dbReference>
<dbReference type="SUPFAM" id="SSF53335">
    <property type="entry name" value="S-adenosyl-L-methionine-dependent methyltransferases"/>
    <property type="match status" value="1"/>
</dbReference>
<accession>A0A0M6WVC3</accession>
<evidence type="ECO:0000256" key="1">
    <source>
        <dbReference type="ARBA" id="ARBA00022679"/>
    </source>
</evidence>
<name>A0A0M6WVC3_9FIRM</name>
<dbReference type="PANTHER" id="PTHR43861">
    <property type="entry name" value="TRANS-ACONITATE 2-METHYLTRANSFERASE-RELATED"/>
    <property type="match status" value="1"/>
</dbReference>
<dbReference type="OrthoDB" id="9791837at2"/>
<dbReference type="STRING" id="301302.ERS852420_00200"/>
<gene>
    <name evidence="3" type="ORF">M72_31481</name>
</gene>
<proteinExistence type="predicted"/>
<feature type="domain" description="Methyltransferase" evidence="2">
    <location>
        <begin position="47"/>
        <end position="138"/>
    </location>
</feature>
<dbReference type="Proteomes" id="UP000049979">
    <property type="component" value="Unassembled WGS sequence"/>
</dbReference>
<dbReference type="Pfam" id="PF13649">
    <property type="entry name" value="Methyltransf_25"/>
    <property type="match status" value="1"/>
</dbReference>
<evidence type="ECO:0000313" key="4">
    <source>
        <dbReference type="Proteomes" id="UP000049979"/>
    </source>
</evidence>
<dbReference type="AlphaFoldDB" id="A0A0M6WVC3"/>
<keyword evidence="4" id="KW-1185">Reference proteome</keyword>
<dbReference type="CDD" id="cd02440">
    <property type="entry name" value="AdoMet_MTases"/>
    <property type="match status" value="1"/>
</dbReference>
<evidence type="ECO:0000313" key="3">
    <source>
        <dbReference type="EMBL" id="CRL41368.1"/>
    </source>
</evidence>
<dbReference type="RefSeq" id="WP_055068445.1">
    <property type="nucleotide sequence ID" value="NZ_CP173697.1"/>
</dbReference>
<dbReference type="GO" id="GO:0016740">
    <property type="term" value="F:transferase activity"/>
    <property type="evidence" value="ECO:0007669"/>
    <property type="project" value="UniProtKB-KW"/>
</dbReference>